<keyword evidence="3 9" id="KW-0349">Heme</keyword>
<dbReference type="SMART" id="SM00729">
    <property type="entry name" value="Elp3"/>
    <property type="match status" value="1"/>
</dbReference>
<dbReference type="InterPro" id="IPR010723">
    <property type="entry name" value="HemN_C"/>
</dbReference>
<keyword evidence="5 9" id="KW-0479">Metal-binding</keyword>
<dbReference type="RefSeq" id="WP_257463988.1">
    <property type="nucleotide sequence ID" value="NZ_JANJZT010000003.1"/>
</dbReference>
<evidence type="ECO:0000256" key="5">
    <source>
        <dbReference type="ARBA" id="ARBA00022723"/>
    </source>
</evidence>
<evidence type="ECO:0000256" key="3">
    <source>
        <dbReference type="ARBA" id="ARBA00022617"/>
    </source>
</evidence>
<dbReference type="PROSITE" id="PS51918">
    <property type="entry name" value="RADICAL_SAM"/>
    <property type="match status" value="1"/>
</dbReference>
<proteinExistence type="inferred from homology"/>
<evidence type="ECO:0000313" key="12">
    <source>
        <dbReference type="Proteomes" id="UP001549106"/>
    </source>
</evidence>
<dbReference type="PANTHER" id="PTHR13932">
    <property type="entry name" value="COPROPORPHYRINIGEN III OXIDASE"/>
    <property type="match status" value="1"/>
</dbReference>
<dbReference type="Pfam" id="PF04055">
    <property type="entry name" value="Radical_SAM"/>
    <property type="match status" value="1"/>
</dbReference>
<gene>
    <name evidence="11" type="ORF">ABID24_000625</name>
</gene>
<evidence type="ECO:0000256" key="7">
    <source>
        <dbReference type="ARBA" id="ARBA00023014"/>
    </source>
</evidence>
<keyword evidence="7 9" id="KW-0411">Iron-sulfur</keyword>
<keyword evidence="9" id="KW-0004">4Fe-4S</keyword>
<evidence type="ECO:0000256" key="4">
    <source>
        <dbReference type="ARBA" id="ARBA00022691"/>
    </source>
</evidence>
<dbReference type="InterPro" id="IPR004559">
    <property type="entry name" value="HemW-like"/>
</dbReference>
<keyword evidence="12" id="KW-1185">Reference proteome</keyword>
<dbReference type="InterPro" id="IPR034505">
    <property type="entry name" value="Coproporphyrinogen-III_oxidase"/>
</dbReference>
<dbReference type="Gene3D" id="3.20.20.70">
    <property type="entry name" value="Aldolase class I"/>
    <property type="match status" value="1"/>
</dbReference>
<dbReference type="Pfam" id="PF06969">
    <property type="entry name" value="HemN_C"/>
    <property type="match status" value="1"/>
</dbReference>
<evidence type="ECO:0000256" key="1">
    <source>
        <dbReference type="ARBA" id="ARBA00006100"/>
    </source>
</evidence>
<protein>
    <recommendedName>
        <fullName evidence="2 9">Heme chaperone HemW</fullName>
    </recommendedName>
</protein>
<reference evidence="11 12" key="1">
    <citation type="submission" date="2024-06" db="EMBL/GenBank/DDBJ databases">
        <title>Genomic Encyclopedia of Type Strains, Phase IV (KMG-IV): sequencing the most valuable type-strain genomes for metagenomic binning, comparative biology and taxonomic classification.</title>
        <authorList>
            <person name="Goeker M."/>
        </authorList>
    </citation>
    <scope>NUCLEOTIDE SEQUENCE [LARGE SCALE GENOMIC DNA]</scope>
    <source>
        <strain evidence="11 12">DSM 29492</strain>
    </source>
</reference>
<comment type="caution">
    <text evidence="11">The sequence shown here is derived from an EMBL/GenBank/DDBJ whole genome shotgun (WGS) entry which is preliminary data.</text>
</comment>
<evidence type="ECO:0000256" key="8">
    <source>
        <dbReference type="ARBA" id="ARBA00023186"/>
    </source>
</evidence>
<evidence type="ECO:0000259" key="10">
    <source>
        <dbReference type="PROSITE" id="PS51918"/>
    </source>
</evidence>
<comment type="subcellular location">
    <subcellularLocation>
        <location evidence="9">Cytoplasm</location>
    </subcellularLocation>
</comment>
<dbReference type="SFLD" id="SFLDG01082">
    <property type="entry name" value="B12-binding_domain_containing"/>
    <property type="match status" value="1"/>
</dbReference>
<dbReference type="InterPro" id="IPR006638">
    <property type="entry name" value="Elp3/MiaA/NifB-like_rSAM"/>
</dbReference>
<dbReference type="SFLD" id="SFLDS00029">
    <property type="entry name" value="Radical_SAM"/>
    <property type="match status" value="2"/>
</dbReference>
<evidence type="ECO:0000256" key="9">
    <source>
        <dbReference type="RuleBase" id="RU364116"/>
    </source>
</evidence>
<dbReference type="Proteomes" id="UP001549106">
    <property type="component" value="Unassembled WGS sequence"/>
</dbReference>
<dbReference type="SFLD" id="SFLDF00562">
    <property type="entry name" value="HemN-like__clustered_with_heat"/>
    <property type="match status" value="1"/>
</dbReference>
<keyword evidence="9" id="KW-0963">Cytoplasm</keyword>
<evidence type="ECO:0000313" key="11">
    <source>
        <dbReference type="EMBL" id="MET3749398.1"/>
    </source>
</evidence>
<dbReference type="InterPro" id="IPR007197">
    <property type="entry name" value="rSAM"/>
</dbReference>
<dbReference type="SFLD" id="SFLDF00288">
    <property type="entry name" value="HemN-like__clustered_with_nucl"/>
    <property type="match status" value="1"/>
</dbReference>
<dbReference type="InterPro" id="IPR058240">
    <property type="entry name" value="rSAM_sf"/>
</dbReference>
<keyword evidence="11" id="KW-0560">Oxidoreductase</keyword>
<comment type="function">
    <text evidence="9">Probably acts as a heme chaperone, transferring heme to an unknown acceptor. Binds one molecule of heme per monomer, possibly covalently. Binds 1 [4Fe-4S] cluster. The cluster is coordinated with 3 cysteines and an exchangeable S-adenosyl-L-methionine.</text>
</comment>
<dbReference type="InterPro" id="IPR013785">
    <property type="entry name" value="Aldolase_TIM"/>
</dbReference>
<keyword evidence="8 9" id="KW-0143">Chaperone</keyword>
<dbReference type="GO" id="GO:0051989">
    <property type="term" value="F:coproporphyrinogen dehydrogenase activity"/>
    <property type="evidence" value="ECO:0007669"/>
    <property type="project" value="UniProtKB-EC"/>
</dbReference>
<feature type="domain" description="Radical SAM core" evidence="10">
    <location>
        <begin position="3"/>
        <end position="234"/>
    </location>
</feature>
<sequence>MKNKGKKPLELYLHIPFCVKKCDYCDFLSGPSGTETRKAYTEALIREIQALPEHLDREVVSVFTGGGTPSLLDASDMERIMAALRDRFEFSENAEITIEANPGTLSSDKLEIYRAAGINRLSLGLQSADNRELQLLGRIHTYEEFLESYELARAAGFDNINIDLMSAIPEQTCEKWIHNLKTAAELKPEHISAYSLIVEDGTPFARRELKLPGEDEEYQMYEDTADILKRYGFEQYEISNYAKNGYECRHNIGYWKRTEYLGLGLGSASLVDEELWKCLCGEETSGSSEREGMDGTEYCSPEQREYRFCNTRNLQEYLESSRNPRIIRRDVAALSEREQQEEFMFLGLRMTKGISVQEFRGRFGKEIEEIYGKVLKKYEAMGFLEESGGFWRFTRKGIHVSNHILSDFLQD</sequence>
<evidence type="ECO:0000256" key="6">
    <source>
        <dbReference type="ARBA" id="ARBA00023004"/>
    </source>
</evidence>
<organism evidence="11 12">
    <name type="scientific">Blautia caecimuris</name>
    <dbReference type="NCBI Taxonomy" id="1796615"/>
    <lineage>
        <taxon>Bacteria</taxon>
        <taxon>Bacillati</taxon>
        <taxon>Bacillota</taxon>
        <taxon>Clostridia</taxon>
        <taxon>Lachnospirales</taxon>
        <taxon>Lachnospiraceae</taxon>
        <taxon>Blautia</taxon>
    </lineage>
</organism>
<dbReference type="NCBIfam" id="TIGR00539">
    <property type="entry name" value="hemN_rel"/>
    <property type="match status" value="1"/>
</dbReference>
<comment type="similarity">
    <text evidence="1">Belongs to the anaerobic coproporphyrinogen-III oxidase family. HemW subfamily.</text>
</comment>
<keyword evidence="6 9" id="KW-0408">Iron</keyword>
<dbReference type="PANTHER" id="PTHR13932:SF5">
    <property type="entry name" value="RADICAL S-ADENOSYL METHIONINE DOMAIN-CONTAINING PROTEIN 1, MITOCHONDRIAL"/>
    <property type="match status" value="1"/>
</dbReference>
<dbReference type="EMBL" id="JBEPMJ010000003">
    <property type="protein sequence ID" value="MET3749398.1"/>
    <property type="molecule type" value="Genomic_DNA"/>
</dbReference>
<accession>A0ABV2M1S8</accession>
<dbReference type="SFLD" id="SFLDG01065">
    <property type="entry name" value="anaerobic_coproporphyrinogen-I"/>
    <property type="match status" value="2"/>
</dbReference>
<dbReference type="SUPFAM" id="SSF102114">
    <property type="entry name" value="Radical SAM enzymes"/>
    <property type="match status" value="1"/>
</dbReference>
<evidence type="ECO:0000256" key="2">
    <source>
        <dbReference type="ARBA" id="ARBA00017228"/>
    </source>
</evidence>
<keyword evidence="4 9" id="KW-0949">S-adenosyl-L-methionine</keyword>
<name>A0ABV2M1S8_9FIRM</name>